<name>A0A6L2N2W6_TANCI</name>
<dbReference type="AlphaFoldDB" id="A0A6L2N2W6"/>
<dbReference type="SMART" id="SM00432">
    <property type="entry name" value="MADS"/>
    <property type="match status" value="1"/>
</dbReference>
<evidence type="ECO:0000259" key="6">
    <source>
        <dbReference type="PROSITE" id="PS50066"/>
    </source>
</evidence>
<dbReference type="GO" id="GO:0005634">
    <property type="term" value="C:nucleus"/>
    <property type="evidence" value="ECO:0007669"/>
    <property type="project" value="UniProtKB-SubCell"/>
</dbReference>
<gene>
    <name evidence="7" type="ORF">Tci_052544</name>
</gene>
<dbReference type="Pfam" id="PF00319">
    <property type="entry name" value="SRF-TF"/>
    <property type="match status" value="1"/>
</dbReference>
<dbReference type="CDD" id="cd00120">
    <property type="entry name" value="MADS"/>
    <property type="match status" value="1"/>
</dbReference>
<evidence type="ECO:0000256" key="2">
    <source>
        <dbReference type="ARBA" id="ARBA00023015"/>
    </source>
</evidence>
<evidence type="ECO:0000256" key="3">
    <source>
        <dbReference type="ARBA" id="ARBA00023125"/>
    </source>
</evidence>
<dbReference type="PANTHER" id="PTHR48019">
    <property type="entry name" value="SERUM RESPONSE FACTOR HOMOLOG"/>
    <property type="match status" value="1"/>
</dbReference>
<keyword evidence="3" id="KW-0238">DNA-binding</keyword>
<dbReference type="InterPro" id="IPR002100">
    <property type="entry name" value="TF_MADSbox"/>
</dbReference>
<dbReference type="SUPFAM" id="SSF55455">
    <property type="entry name" value="SRF-like"/>
    <property type="match status" value="1"/>
</dbReference>
<keyword evidence="4" id="KW-0804">Transcription</keyword>
<dbReference type="GO" id="GO:0046983">
    <property type="term" value="F:protein dimerization activity"/>
    <property type="evidence" value="ECO:0007669"/>
    <property type="project" value="InterPro"/>
</dbReference>
<proteinExistence type="predicted"/>
<dbReference type="PROSITE" id="PS50066">
    <property type="entry name" value="MADS_BOX_2"/>
    <property type="match status" value="1"/>
</dbReference>
<feature type="domain" description="MADS-box" evidence="6">
    <location>
        <begin position="1"/>
        <end position="50"/>
    </location>
</feature>
<comment type="caution">
    <text evidence="7">The sequence shown here is derived from an EMBL/GenBank/DDBJ whole genome shotgun (WGS) entry which is preliminary data.</text>
</comment>
<organism evidence="7">
    <name type="scientific">Tanacetum cinerariifolium</name>
    <name type="common">Dalmatian daisy</name>
    <name type="synonym">Chrysanthemum cinerariifolium</name>
    <dbReference type="NCBI Taxonomy" id="118510"/>
    <lineage>
        <taxon>Eukaryota</taxon>
        <taxon>Viridiplantae</taxon>
        <taxon>Streptophyta</taxon>
        <taxon>Embryophyta</taxon>
        <taxon>Tracheophyta</taxon>
        <taxon>Spermatophyta</taxon>
        <taxon>Magnoliopsida</taxon>
        <taxon>eudicotyledons</taxon>
        <taxon>Gunneridae</taxon>
        <taxon>Pentapetalae</taxon>
        <taxon>asterids</taxon>
        <taxon>campanulids</taxon>
        <taxon>Asterales</taxon>
        <taxon>Asteraceae</taxon>
        <taxon>Asteroideae</taxon>
        <taxon>Anthemideae</taxon>
        <taxon>Anthemidinae</taxon>
        <taxon>Tanacetum</taxon>
    </lineage>
</organism>
<comment type="subcellular location">
    <subcellularLocation>
        <location evidence="1">Nucleus</location>
    </subcellularLocation>
</comment>
<accession>A0A6L2N2W6</accession>
<dbReference type="Gene3D" id="3.40.1810.10">
    <property type="entry name" value="Transcription factor, MADS-box"/>
    <property type="match status" value="1"/>
</dbReference>
<evidence type="ECO:0000256" key="4">
    <source>
        <dbReference type="ARBA" id="ARBA00023163"/>
    </source>
</evidence>
<evidence type="ECO:0000313" key="7">
    <source>
        <dbReference type="EMBL" id="GEU80566.1"/>
    </source>
</evidence>
<evidence type="ECO:0000256" key="5">
    <source>
        <dbReference type="ARBA" id="ARBA00023242"/>
    </source>
</evidence>
<reference evidence="7" key="1">
    <citation type="journal article" date="2019" name="Sci. Rep.">
        <title>Draft genome of Tanacetum cinerariifolium, the natural source of mosquito coil.</title>
        <authorList>
            <person name="Yamashiro T."/>
            <person name="Shiraishi A."/>
            <person name="Satake H."/>
            <person name="Nakayama K."/>
        </authorList>
    </citation>
    <scope>NUCLEOTIDE SEQUENCE</scope>
</reference>
<dbReference type="InterPro" id="IPR036879">
    <property type="entry name" value="TF_MADSbox_sf"/>
</dbReference>
<protein>
    <submittedName>
        <fullName evidence="7">Transcription factor, MADS-box</fullName>
    </submittedName>
</protein>
<keyword evidence="2" id="KW-0805">Transcription regulation</keyword>
<evidence type="ECO:0000256" key="1">
    <source>
        <dbReference type="ARBA" id="ARBA00004123"/>
    </source>
</evidence>
<dbReference type="InterPro" id="IPR050142">
    <property type="entry name" value="MADS-box/MEF2_TF"/>
</dbReference>
<keyword evidence="5" id="KW-0539">Nucleus</keyword>
<dbReference type="PRINTS" id="PR00404">
    <property type="entry name" value="MADSDOMAIN"/>
</dbReference>
<dbReference type="EMBL" id="BKCJ010008103">
    <property type="protein sequence ID" value="GEU80566.1"/>
    <property type="molecule type" value="Genomic_DNA"/>
</dbReference>
<sequence>MGQAKILKQPINDVKKRRITFLRRKEGLIKKARELSTLCDVNVSMIICSDHQQGPEIFPQDPVILSGMINAYKTKRVSDPRKIKSYGLCDFFKERKNKIEDELAREKKRNLEAKFPTSFEFLDNSSQEQLRDFAKEPGMKIEQVQTKKMSKMQNLGLQGLLKMPVVNPNPMTTMTRFDYNNNDNTSIMSDSHVESSRSSITNVDKGFYPIMPMGQNDQRLMQALNASSMKSEVINDCYDGPNFDLKPDMMQ</sequence>
<dbReference type="GO" id="GO:0003677">
    <property type="term" value="F:DNA binding"/>
    <property type="evidence" value="ECO:0007669"/>
    <property type="project" value="UniProtKB-KW"/>
</dbReference>